<reference evidence="1" key="2">
    <citation type="journal article" date="2021" name="Sci. Rep.">
        <title>The distribution of antibiotic resistance genes in chicken gut microbiota commensals.</title>
        <authorList>
            <person name="Juricova H."/>
            <person name="Matiasovicova J."/>
            <person name="Kubasova T."/>
            <person name="Cejkova D."/>
            <person name="Rychlik I."/>
        </authorList>
    </citation>
    <scope>NUCLEOTIDE SEQUENCE</scope>
    <source>
        <strain evidence="1">An824</strain>
    </source>
</reference>
<proteinExistence type="predicted"/>
<dbReference type="RefSeq" id="WP_205104810.1">
    <property type="nucleotide sequence ID" value="NZ_JACJJG010000040.1"/>
</dbReference>
<keyword evidence="2" id="KW-1185">Reference proteome</keyword>
<evidence type="ECO:0000313" key="1">
    <source>
        <dbReference type="EMBL" id="MBM6673863.1"/>
    </source>
</evidence>
<evidence type="ECO:0000313" key="2">
    <source>
        <dbReference type="Proteomes" id="UP000706891"/>
    </source>
</evidence>
<dbReference type="EMBL" id="JACJJG010000040">
    <property type="protein sequence ID" value="MBM6673863.1"/>
    <property type="molecule type" value="Genomic_DNA"/>
</dbReference>
<protein>
    <submittedName>
        <fullName evidence="1">Uncharacterized protein</fullName>
    </submittedName>
</protein>
<reference evidence="1" key="1">
    <citation type="submission" date="2020-08" db="EMBL/GenBank/DDBJ databases">
        <authorList>
            <person name="Cejkova D."/>
            <person name="Kubasova T."/>
            <person name="Jahodarova E."/>
            <person name="Rychlik I."/>
        </authorList>
    </citation>
    <scope>NUCLEOTIDE SEQUENCE</scope>
    <source>
        <strain evidence="1">An824</strain>
    </source>
</reference>
<dbReference type="Proteomes" id="UP000706891">
    <property type="component" value="Unassembled WGS sequence"/>
</dbReference>
<gene>
    <name evidence="1" type="ORF">H6A34_08240</name>
</gene>
<sequence>MEIKNILKTGYKVLVVTVTLIEAFELGKNLIGKCNKKTAGVSGSAVDTNDVESA</sequence>
<organism evidence="1 2">
    <name type="scientific">Marseilla massiliensis</name>
    <dbReference type="NCBI Taxonomy" id="1841864"/>
    <lineage>
        <taxon>Bacteria</taxon>
        <taxon>Pseudomonadati</taxon>
        <taxon>Bacteroidota</taxon>
        <taxon>Bacteroidia</taxon>
        <taxon>Bacteroidales</taxon>
        <taxon>Prevotellaceae</taxon>
        <taxon>Marseilla</taxon>
    </lineage>
</organism>
<dbReference type="AlphaFoldDB" id="A0A938WTC2"/>
<accession>A0A938WTC2</accession>
<name>A0A938WTC2_9BACT</name>
<comment type="caution">
    <text evidence="1">The sequence shown here is derived from an EMBL/GenBank/DDBJ whole genome shotgun (WGS) entry which is preliminary data.</text>
</comment>